<dbReference type="InterPro" id="IPR011527">
    <property type="entry name" value="ABC1_TM_dom"/>
</dbReference>
<dbReference type="GO" id="GO:0007031">
    <property type="term" value="P:peroxisome organization"/>
    <property type="evidence" value="ECO:0007669"/>
    <property type="project" value="TreeGrafter"/>
</dbReference>
<keyword evidence="5" id="KW-0547">Nucleotide-binding</keyword>
<evidence type="ECO:0000256" key="5">
    <source>
        <dbReference type="ARBA" id="ARBA00022741"/>
    </source>
</evidence>
<keyword evidence="7" id="KW-1133">Transmembrane helix</keyword>
<dbReference type="InterPro" id="IPR027417">
    <property type="entry name" value="P-loop_NTPase"/>
</dbReference>
<dbReference type="Pfam" id="PF06472">
    <property type="entry name" value="ABC_membrane_2"/>
    <property type="match status" value="1"/>
</dbReference>
<dbReference type="GO" id="GO:0140359">
    <property type="term" value="F:ABC-type transporter activity"/>
    <property type="evidence" value="ECO:0007669"/>
    <property type="project" value="InterPro"/>
</dbReference>
<name>A0A1Y1ZF01_9FUNG</name>
<sequence length="731" mass="82471">MAAQSTLGCCDGYSSSKPSYGSYIHSILLKNKKLGIAGLALALASTTWLKKKYSNVNKATSDTSNEKLLTKPTNDNNTNSLNTEIVSSDKTTTNQKSNKITNTGNKLKKRTAAVDKRFFEQFRKLIPILIPSVKSKEFALVVSLAVVLVLRTYLDIWFSGFNGAVVKSIVSRNKSVFKRKAIYEFAIMMWPLSIVNNALKLTKSSLALAFRYRLSQYAHDTYLKNLNFYRVNNVDNRLRNIDQCATQDIDKFSICLSNLYCGIAKPLVDVCLFSYKLQQAIGRGAPMIMITYFISVTMFLKRISPPFGKLINTEQRLEGDLRYGHSRLIAHSEEIGAYRGVNREKIILDNSLKKVVNHIEKTNVLRFFNGIFDSIFVKYCATMLAFKLLARPLMNPKYATMFMGNAKASTSQLIEDYSRNSGYLVNLSQAIGRLILAGRDLSRFAGYTSRLSDFFDVLNDVDQGIYSRYVKSKTEGARVHIIDTNRLGYKVIRNNELIKFTNVPVVTPAGDVLIESLSFEVRSGINLLITGPNGCGKSSIFRIINGLWPVFGGTLVVPDPENILYLPQKPYMILGTLRDQVIYPHTRAEALKRQYTDDKLERLLATVGLQHLLIREGGWDVVADWSEILSGGEKQRLAMARLYYHQPKFAILDECTSAVSTDIENHLFDTAKKYGITIISISHRASLLKHHTHLLRFDEQGNYEIELIDEISWKSNESDELVAEKEFPPST</sequence>
<dbReference type="Proteomes" id="UP000193920">
    <property type="component" value="Unassembled WGS sequence"/>
</dbReference>
<dbReference type="PROSITE" id="PS00211">
    <property type="entry name" value="ABC_TRANSPORTER_1"/>
    <property type="match status" value="1"/>
</dbReference>
<keyword evidence="6" id="KW-0067">ATP-binding</keyword>
<dbReference type="FunFam" id="3.40.50.300:FF:000636">
    <property type="entry name" value="ATP-binding cassette sub-family D member 3"/>
    <property type="match status" value="1"/>
</dbReference>
<dbReference type="InterPro" id="IPR050835">
    <property type="entry name" value="ABC_transporter_sub-D"/>
</dbReference>
<evidence type="ECO:0000256" key="4">
    <source>
        <dbReference type="ARBA" id="ARBA00022692"/>
    </source>
</evidence>
<evidence type="ECO:0000259" key="9">
    <source>
        <dbReference type="PROSITE" id="PS50893"/>
    </source>
</evidence>
<keyword evidence="4" id="KW-0812">Transmembrane</keyword>
<comment type="caution">
    <text evidence="10">The sequence shown here is derived from an EMBL/GenBank/DDBJ whole genome shotgun (WGS) entry which is preliminary data.</text>
</comment>
<keyword evidence="3" id="KW-0813">Transport</keyword>
<keyword evidence="11" id="KW-1185">Reference proteome</keyword>
<feature type="domain" description="ABC transporter" evidence="9">
    <location>
        <begin position="498"/>
        <end position="725"/>
    </location>
</feature>
<dbReference type="EMBL" id="MCOG01000417">
    <property type="protein sequence ID" value="ORY08754.1"/>
    <property type="molecule type" value="Genomic_DNA"/>
</dbReference>
<dbReference type="AlphaFoldDB" id="A0A1Y1ZF01"/>
<evidence type="ECO:0000256" key="2">
    <source>
        <dbReference type="ARBA" id="ARBA00008575"/>
    </source>
</evidence>
<dbReference type="PROSITE" id="PS50893">
    <property type="entry name" value="ABC_TRANSPORTER_2"/>
    <property type="match status" value="1"/>
</dbReference>
<evidence type="ECO:0000256" key="6">
    <source>
        <dbReference type="ARBA" id="ARBA00022840"/>
    </source>
</evidence>
<evidence type="ECO:0000256" key="1">
    <source>
        <dbReference type="ARBA" id="ARBA00004585"/>
    </source>
</evidence>
<dbReference type="GO" id="GO:0042760">
    <property type="term" value="P:very long-chain fatty acid catabolic process"/>
    <property type="evidence" value="ECO:0007669"/>
    <property type="project" value="TreeGrafter"/>
</dbReference>
<dbReference type="GO" id="GO:0005524">
    <property type="term" value="F:ATP binding"/>
    <property type="evidence" value="ECO:0007669"/>
    <property type="project" value="UniProtKB-KW"/>
</dbReference>
<comment type="similarity">
    <text evidence="2">Belongs to the ABC transporter superfamily. ABCD family. Peroxisomal fatty acyl CoA transporter (TC 3.A.1.203) subfamily.</text>
</comment>
<protein>
    <recommendedName>
        <fullName evidence="9">ABC transporter domain-containing protein</fullName>
    </recommendedName>
</protein>
<dbReference type="PANTHER" id="PTHR11384">
    <property type="entry name" value="ATP-BINDING CASSETTE, SUB-FAMILY D MEMBER"/>
    <property type="match status" value="1"/>
</dbReference>
<evidence type="ECO:0000256" key="7">
    <source>
        <dbReference type="ARBA" id="ARBA00022989"/>
    </source>
</evidence>
<keyword evidence="8" id="KW-0472">Membrane</keyword>
<dbReference type="GO" id="GO:0005778">
    <property type="term" value="C:peroxisomal membrane"/>
    <property type="evidence" value="ECO:0007669"/>
    <property type="project" value="UniProtKB-SubCell"/>
</dbReference>
<evidence type="ECO:0000256" key="3">
    <source>
        <dbReference type="ARBA" id="ARBA00022448"/>
    </source>
</evidence>
<dbReference type="SUPFAM" id="SSF52540">
    <property type="entry name" value="P-loop containing nucleoside triphosphate hydrolases"/>
    <property type="match status" value="1"/>
</dbReference>
<dbReference type="STRING" id="1754190.A0A1Y1ZF01"/>
<dbReference type="GO" id="GO:0015910">
    <property type="term" value="P:long-chain fatty acid import into peroxisome"/>
    <property type="evidence" value="ECO:0007669"/>
    <property type="project" value="TreeGrafter"/>
</dbReference>
<dbReference type="PANTHER" id="PTHR11384:SF67">
    <property type="entry name" value="ATP-BINDING CASSETTE SUB-FAMILY D MEMBER 1"/>
    <property type="match status" value="1"/>
</dbReference>
<dbReference type="Gene3D" id="3.40.50.300">
    <property type="entry name" value="P-loop containing nucleotide triphosphate hydrolases"/>
    <property type="match status" value="1"/>
</dbReference>
<dbReference type="CDD" id="cd03223">
    <property type="entry name" value="ABCD_peroxisomal_ALDP"/>
    <property type="match status" value="1"/>
</dbReference>
<dbReference type="InterPro" id="IPR003593">
    <property type="entry name" value="AAA+_ATPase"/>
</dbReference>
<proteinExistence type="inferred from homology"/>
<dbReference type="InterPro" id="IPR003439">
    <property type="entry name" value="ABC_transporter-like_ATP-bd"/>
</dbReference>
<dbReference type="GO" id="GO:0005324">
    <property type="term" value="F:long-chain fatty acid transmembrane transporter activity"/>
    <property type="evidence" value="ECO:0007669"/>
    <property type="project" value="TreeGrafter"/>
</dbReference>
<evidence type="ECO:0000313" key="11">
    <source>
        <dbReference type="Proteomes" id="UP000193920"/>
    </source>
</evidence>
<dbReference type="GO" id="GO:0006635">
    <property type="term" value="P:fatty acid beta-oxidation"/>
    <property type="evidence" value="ECO:0007669"/>
    <property type="project" value="TreeGrafter"/>
</dbReference>
<reference evidence="10 11" key="1">
    <citation type="submission" date="2016-08" db="EMBL/GenBank/DDBJ databases">
        <title>A Parts List for Fungal Cellulosomes Revealed by Comparative Genomics.</title>
        <authorList>
            <consortium name="DOE Joint Genome Institute"/>
            <person name="Haitjema C.H."/>
            <person name="Gilmore S.P."/>
            <person name="Henske J.K."/>
            <person name="Solomon K.V."/>
            <person name="De Groot R."/>
            <person name="Kuo A."/>
            <person name="Mondo S.J."/>
            <person name="Salamov A.A."/>
            <person name="Labutti K."/>
            <person name="Zhao Z."/>
            <person name="Chiniquy J."/>
            <person name="Barry K."/>
            <person name="Brewer H.M."/>
            <person name="Purvine S.O."/>
            <person name="Wright A.T."/>
            <person name="Boxma B."/>
            <person name="Van Alen T."/>
            <person name="Hackstein J.H."/>
            <person name="Baker S.E."/>
            <person name="Grigoriev I.V."/>
            <person name="O'Malley M.A."/>
        </authorList>
    </citation>
    <scope>NUCLEOTIDE SEQUENCE [LARGE SCALE GENOMIC DNA]</scope>
    <source>
        <strain evidence="10 11">G1</strain>
    </source>
</reference>
<gene>
    <name evidence="10" type="ORF">LY90DRAFT_709053</name>
</gene>
<evidence type="ECO:0000313" key="10">
    <source>
        <dbReference type="EMBL" id="ORY08754.1"/>
    </source>
</evidence>
<dbReference type="GO" id="GO:0016887">
    <property type="term" value="F:ATP hydrolysis activity"/>
    <property type="evidence" value="ECO:0007669"/>
    <property type="project" value="InterPro"/>
</dbReference>
<dbReference type="OrthoDB" id="422637at2759"/>
<comment type="subcellular location">
    <subcellularLocation>
        <location evidence="1">Peroxisome membrane</location>
        <topology evidence="1">Multi-pass membrane protein</topology>
    </subcellularLocation>
</comment>
<accession>A0A1Y1ZF01</accession>
<dbReference type="SMART" id="SM00382">
    <property type="entry name" value="AAA"/>
    <property type="match status" value="1"/>
</dbReference>
<evidence type="ECO:0000256" key="8">
    <source>
        <dbReference type="ARBA" id="ARBA00023136"/>
    </source>
</evidence>
<organism evidence="10 11">
    <name type="scientific">Neocallimastix californiae</name>
    <dbReference type="NCBI Taxonomy" id="1754190"/>
    <lineage>
        <taxon>Eukaryota</taxon>
        <taxon>Fungi</taxon>
        <taxon>Fungi incertae sedis</taxon>
        <taxon>Chytridiomycota</taxon>
        <taxon>Chytridiomycota incertae sedis</taxon>
        <taxon>Neocallimastigomycetes</taxon>
        <taxon>Neocallimastigales</taxon>
        <taxon>Neocallimastigaceae</taxon>
        <taxon>Neocallimastix</taxon>
    </lineage>
</organism>
<dbReference type="Pfam" id="PF00005">
    <property type="entry name" value="ABC_tran"/>
    <property type="match status" value="1"/>
</dbReference>
<dbReference type="InterPro" id="IPR017871">
    <property type="entry name" value="ABC_transporter-like_CS"/>
</dbReference>